<name>A0A164P414_9AGAM</name>
<dbReference type="SUPFAM" id="SSF50249">
    <property type="entry name" value="Nucleic acid-binding proteins"/>
    <property type="match status" value="1"/>
</dbReference>
<dbReference type="InterPro" id="IPR031327">
    <property type="entry name" value="MCM"/>
</dbReference>
<dbReference type="SMART" id="SM00382">
    <property type="entry name" value="AAA"/>
    <property type="match status" value="1"/>
</dbReference>
<sequence length="793" mass="89415">MASLPVINVEIVHADEQAKLEEFLTKFSGKLSSRTDDASDVDMDDEEDGGLDDDNTVIGTASKGTRLKYMDQLRKIAQREQDLLVIDLEDIRVFQNTVGDLVDKIRKNTRRYLSIAYDAVDKLIPEPIGDISHKDDVIDTLIHHRVQRTHENEDRGEVGFPKSLLRRYELFFRPLLSDPPLAVRDVRGHDLGRLITMRGIVTRISEVKPLMAVICYSCDSCGADVFQDIANKQFTPLTDCISDDCLRDNRKGTLHMQTRACRFRPFQEVKFQEMTDQVPVGHIPRSMTAHVYGPLSRQMNPGDVIHLGGIFLPTPYTGFQAIRAGLLQDSYLEVHHIHQVKRSYTKMEITPEIEQELTALQQDDALYEKLATSIAPEIFGHLDVKKALLLLLVGGVTKNLRDGMKIRGDINVCLMGDPGVAKSQLLKYISKVAPRGVYTTGKGSSGVGLTAAVMRDPVTDEMVLEGGALVLADNGICCIDEFDKMEESDRTAIHEVMEQQTISISKAGITTTLNARTSVLAAANPLYGRYNPKISPVENINLPAALLSRFDVMFLILDKPSRENDEELARHVTHVHMFNRHPGLSSETVSPDVIRHYIAKARSFRPTVPPEVSQYVVESYVQLRKQHVEQEKEKTSFTHTSARTLLAILRLAQALARLRWSNEVVISDVDEALRLMQVSKESLIDENDRDRDSDNTDTSKIFRLIKTMAREPRSGRHAHKRRKQTDRSTSHSGESDEDDENHELPIVDIRARVLAQGFTESQLMDTILRYEELEIWTRVANHSRLRFVGGDAD</sequence>
<dbReference type="Gene3D" id="2.40.50.140">
    <property type="entry name" value="Nucleic acid-binding proteins"/>
    <property type="match status" value="1"/>
</dbReference>
<evidence type="ECO:0000313" key="15">
    <source>
        <dbReference type="EMBL" id="KZS88338.1"/>
    </source>
</evidence>
<keyword evidence="6 11" id="KW-0067">ATP-binding</keyword>
<keyword evidence="8 12" id="KW-0539">Nucleus</keyword>
<feature type="region of interest" description="Disordered" evidence="13">
    <location>
        <begin position="711"/>
        <end position="742"/>
    </location>
</feature>
<dbReference type="EC" id="3.6.4.12" evidence="12"/>
<dbReference type="GO" id="GO:0006270">
    <property type="term" value="P:DNA replication initiation"/>
    <property type="evidence" value="ECO:0007669"/>
    <property type="project" value="InterPro"/>
</dbReference>
<evidence type="ECO:0000256" key="13">
    <source>
        <dbReference type="SAM" id="MobiDB-lite"/>
    </source>
</evidence>
<evidence type="ECO:0000256" key="7">
    <source>
        <dbReference type="ARBA" id="ARBA00023125"/>
    </source>
</evidence>
<protein>
    <recommendedName>
        <fullName evidence="12">DNA replication licensing factor MCM7</fullName>
        <ecNumber evidence="12">3.6.4.12</ecNumber>
    </recommendedName>
</protein>
<dbReference type="Gene3D" id="3.40.50.300">
    <property type="entry name" value="P-loop containing nucleotide triphosphate hydrolases"/>
    <property type="match status" value="1"/>
</dbReference>
<keyword evidence="5 12" id="KW-0347">Helicase</keyword>
<keyword evidence="7 11" id="KW-0238">DNA-binding</keyword>
<dbReference type="GO" id="GO:0017116">
    <property type="term" value="F:single-stranded DNA helicase activity"/>
    <property type="evidence" value="ECO:0007669"/>
    <property type="project" value="TreeGrafter"/>
</dbReference>
<evidence type="ECO:0000256" key="11">
    <source>
        <dbReference type="RuleBase" id="RU004070"/>
    </source>
</evidence>
<dbReference type="InterPro" id="IPR003593">
    <property type="entry name" value="AAA+_ATPase"/>
</dbReference>
<accession>A0A164P414</accession>
<feature type="compositionally biased region" description="Basic residues" evidence="13">
    <location>
        <begin position="715"/>
        <end position="724"/>
    </location>
</feature>
<dbReference type="FunFam" id="2.20.28.10:FF:000004">
    <property type="entry name" value="DNA replication licensing factor MCM7"/>
    <property type="match status" value="1"/>
</dbReference>
<dbReference type="InterPro" id="IPR008050">
    <property type="entry name" value="MCM7"/>
</dbReference>
<dbReference type="Pfam" id="PF14551">
    <property type="entry name" value="MCM_N"/>
    <property type="match status" value="1"/>
</dbReference>
<evidence type="ECO:0000313" key="16">
    <source>
        <dbReference type="Proteomes" id="UP000076722"/>
    </source>
</evidence>
<dbReference type="InterPro" id="IPR001208">
    <property type="entry name" value="MCM_dom"/>
</dbReference>
<evidence type="ECO:0000256" key="2">
    <source>
        <dbReference type="ARBA" id="ARBA00022705"/>
    </source>
</evidence>
<evidence type="ECO:0000256" key="8">
    <source>
        <dbReference type="ARBA" id="ARBA00023242"/>
    </source>
</evidence>
<dbReference type="OrthoDB" id="3207464at2759"/>
<feature type="compositionally biased region" description="Acidic residues" evidence="13">
    <location>
        <begin position="38"/>
        <end position="54"/>
    </location>
</feature>
<dbReference type="CDD" id="cd17758">
    <property type="entry name" value="MCM7"/>
    <property type="match status" value="1"/>
</dbReference>
<dbReference type="Pfam" id="PF17207">
    <property type="entry name" value="MCM_OB"/>
    <property type="match status" value="1"/>
</dbReference>
<reference evidence="15 16" key="1">
    <citation type="journal article" date="2016" name="Mol. Biol. Evol.">
        <title>Comparative Genomics of Early-Diverging Mushroom-Forming Fungi Provides Insights into the Origins of Lignocellulose Decay Capabilities.</title>
        <authorList>
            <person name="Nagy L.G."/>
            <person name="Riley R."/>
            <person name="Tritt A."/>
            <person name="Adam C."/>
            <person name="Daum C."/>
            <person name="Floudas D."/>
            <person name="Sun H."/>
            <person name="Yadav J.S."/>
            <person name="Pangilinan J."/>
            <person name="Larsson K.H."/>
            <person name="Matsuura K."/>
            <person name="Barry K."/>
            <person name="Labutti K."/>
            <person name="Kuo R."/>
            <person name="Ohm R.A."/>
            <person name="Bhattacharya S.S."/>
            <person name="Shirouzu T."/>
            <person name="Yoshinaga Y."/>
            <person name="Martin F.M."/>
            <person name="Grigoriev I.V."/>
            <person name="Hibbett D.S."/>
        </authorList>
    </citation>
    <scope>NUCLEOTIDE SEQUENCE [LARGE SCALE GENOMIC DNA]</scope>
    <source>
        <strain evidence="15 16">HHB9708</strain>
    </source>
</reference>
<comment type="subcellular location">
    <subcellularLocation>
        <location evidence="1 12">Nucleus</location>
    </subcellularLocation>
</comment>
<dbReference type="GO" id="GO:0097373">
    <property type="term" value="C:MCM core complex"/>
    <property type="evidence" value="ECO:0007669"/>
    <property type="project" value="UniProtKB-ARBA"/>
</dbReference>
<evidence type="ECO:0000256" key="10">
    <source>
        <dbReference type="ARBA" id="ARBA00048432"/>
    </source>
</evidence>
<dbReference type="Pfam" id="PF24901">
    <property type="entry name" value="WHD_MCM7"/>
    <property type="match status" value="1"/>
</dbReference>
<dbReference type="AlphaFoldDB" id="A0A164P414"/>
<dbReference type="GO" id="GO:0005524">
    <property type="term" value="F:ATP binding"/>
    <property type="evidence" value="ECO:0007669"/>
    <property type="project" value="UniProtKB-KW"/>
</dbReference>
<dbReference type="Pfam" id="PF17855">
    <property type="entry name" value="MCM_lid"/>
    <property type="match status" value="1"/>
</dbReference>
<dbReference type="InterPro" id="IPR012340">
    <property type="entry name" value="NA-bd_OB-fold"/>
</dbReference>
<dbReference type="PROSITE" id="PS50051">
    <property type="entry name" value="MCM_2"/>
    <property type="match status" value="1"/>
</dbReference>
<evidence type="ECO:0000256" key="4">
    <source>
        <dbReference type="ARBA" id="ARBA00022801"/>
    </source>
</evidence>
<evidence type="ECO:0000256" key="1">
    <source>
        <dbReference type="ARBA" id="ARBA00004123"/>
    </source>
</evidence>
<dbReference type="InterPro" id="IPR018525">
    <property type="entry name" value="MCM_CS"/>
</dbReference>
<dbReference type="Proteomes" id="UP000076722">
    <property type="component" value="Unassembled WGS sequence"/>
</dbReference>
<proteinExistence type="inferred from homology"/>
<evidence type="ECO:0000256" key="9">
    <source>
        <dbReference type="ARBA" id="ARBA00023306"/>
    </source>
</evidence>
<dbReference type="PRINTS" id="PR01663">
    <property type="entry name" value="MCMPROTEIN7"/>
</dbReference>
<dbReference type="Gene3D" id="3.30.1640.10">
    <property type="entry name" value="mini-chromosome maintenance (MCM) complex, chain A, domain 1"/>
    <property type="match status" value="1"/>
</dbReference>
<gene>
    <name evidence="12" type="primary">MCM7</name>
    <name evidence="15" type="ORF">SISNIDRAFT_475973</name>
</gene>
<dbReference type="GO" id="GO:0031261">
    <property type="term" value="C:DNA replication preinitiation complex"/>
    <property type="evidence" value="ECO:0007669"/>
    <property type="project" value="UniProtKB-ARBA"/>
</dbReference>
<dbReference type="GO" id="GO:0006271">
    <property type="term" value="P:DNA strand elongation involved in DNA replication"/>
    <property type="evidence" value="ECO:0007669"/>
    <property type="project" value="TreeGrafter"/>
</dbReference>
<evidence type="ECO:0000259" key="14">
    <source>
        <dbReference type="PROSITE" id="PS50051"/>
    </source>
</evidence>
<evidence type="ECO:0000256" key="3">
    <source>
        <dbReference type="ARBA" id="ARBA00022741"/>
    </source>
</evidence>
<dbReference type="InterPro" id="IPR027925">
    <property type="entry name" value="MCM_N"/>
</dbReference>
<dbReference type="PROSITE" id="PS00847">
    <property type="entry name" value="MCM_1"/>
    <property type="match status" value="1"/>
</dbReference>
<keyword evidence="4 12" id="KW-0378">Hydrolase</keyword>
<dbReference type="SUPFAM" id="SSF52540">
    <property type="entry name" value="P-loop containing nucleoside triphosphate hydrolases"/>
    <property type="match status" value="1"/>
</dbReference>
<dbReference type="FunFam" id="3.40.50.300:FF:000288">
    <property type="entry name" value="DNA replication licensing factor MCM7"/>
    <property type="match status" value="1"/>
</dbReference>
<dbReference type="PANTHER" id="PTHR11630:SF26">
    <property type="entry name" value="DNA REPLICATION LICENSING FACTOR MCM7"/>
    <property type="match status" value="1"/>
</dbReference>
<dbReference type="InterPro" id="IPR041562">
    <property type="entry name" value="MCM_lid"/>
</dbReference>
<feature type="region of interest" description="Disordered" evidence="13">
    <location>
        <begin position="32"/>
        <end position="54"/>
    </location>
</feature>
<dbReference type="GO" id="GO:0043596">
    <property type="term" value="C:nuclear replication fork"/>
    <property type="evidence" value="ECO:0007669"/>
    <property type="project" value="UniProtKB-ARBA"/>
</dbReference>
<organism evidence="15 16">
    <name type="scientific">Sistotremastrum niveocremeum HHB9708</name>
    <dbReference type="NCBI Taxonomy" id="1314777"/>
    <lineage>
        <taxon>Eukaryota</taxon>
        <taxon>Fungi</taxon>
        <taxon>Dikarya</taxon>
        <taxon>Basidiomycota</taxon>
        <taxon>Agaricomycotina</taxon>
        <taxon>Agaricomycetes</taxon>
        <taxon>Sistotremastrales</taxon>
        <taxon>Sistotremastraceae</taxon>
        <taxon>Sertulicium</taxon>
        <taxon>Sertulicium niveocremeum</taxon>
    </lineage>
</organism>
<dbReference type="GO" id="GO:0042555">
    <property type="term" value="C:MCM complex"/>
    <property type="evidence" value="ECO:0007669"/>
    <property type="project" value="InterPro"/>
</dbReference>
<dbReference type="InterPro" id="IPR033762">
    <property type="entry name" value="MCM_OB"/>
</dbReference>
<comment type="catalytic activity">
    <reaction evidence="10">
        <text>ATP + H2O = ADP + phosphate + H(+)</text>
        <dbReference type="Rhea" id="RHEA:13065"/>
        <dbReference type="ChEBI" id="CHEBI:15377"/>
        <dbReference type="ChEBI" id="CHEBI:15378"/>
        <dbReference type="ChEBI" id="CHEBI:30616"/>
        <dbReference type="ChEBI" id="CHEBI:43474"/>
        <dbReference type="ChEBI" id="CHEBI:456216"/>
        <dbReference type="EC" id="3.6.4.12"/>
    </reaction>
    <physiologicalReaction direction="left-to-right" evidence="10">
        <dbReference type="Rhea" id="RHEA:13066"/>
    </physiologicalReaction>
</comment>
<keyword evidence="16" id="KW-1185">Reference proteome</keyword>
<dbReference type="PRINTS" id="PR01657">
    <property type="entry name" value="MCMFAMILY"/>
</dbReference>
<dbReference type="GO" id="GO:0003697">
    <property type="term" value="F:single-stranded DNA binding"/>
    <property type="evidence" value="ECO:0007669"/>
    <property type="project" value="TreeGrafter"/>
</dbReference>
<dbReference type="InterPro" id="IPR027417">
    <property type="entry name" value="P-loop_NTPase"/>
</dbReference>
<dbReference type="GO" id="GO:0016887">
    <property type="term" value="F:ATP hydrolysis activity"/>
    <property type="evidence" value="ECO:0007669"/>
    <property type="project" value="RHEA"/>
</dbReference>
<feature type="domain" description="MCM C-terminal AAA(+) ATPase" evidence="14">
    <location>
        <begin position="366"/>
        <end position="572"/>
    </location>
</feature>
<dbReference type="GO" id="GO:0006279">
    <property type="term" value="P:premeiotic DNA replication"/>
    <property type="evidence" value="ECO:0007669"/>
    <property type="project" value="UniProtKB-ARBA"/>
</dbReference>
<dbReference type="Pfam" id="PF00493">
    <property type="entry name" value="MCM"/>
    <property type="match status" value="1"/>
</dbReference>
<dbReference type="SMART" id="SM00350">
    <property type="entry name" value="MCM"/>
    <property type="match status" value="1"/>
</dbReference>
<evidence type="ECO:0000256" key="5">
    <source>
        <dbReference type="ARBA" id="ARBA00022806"/>
    </source>
</evidence>
<comment type="similarity">
    <text evidence="11">Belongs to the MCM family.</text>
</comment>
<dbReference type="GO" id="GO:0000727">
    <property type="term" value="P:double-strand break repair via break-induced replication"/>
    <property type="evidence" value="ECO:0007669"/>
    <property type="project" value="TreeGrafter"/>
</dbReference>
<comment type="function">
    <text evidence="12">Acts as component of the MCM2-7 complex (MCM complex) which is the replicative helicase essential for 'once per cell cycle' DNA replication initiation and elongation in eukaryotic cells. The active ATPase sites in the MCM2-7 ring are formed through the interaction surfaces of two neighboring subunits such that a critical structure of a conserved arginine finger motif is provided in trans relative to the ATP-binding site of the Walker A box of the adjacent subunit. The six ATPase active sites, however, are likely to contribute differentially to the complex helicase activity.</text>
</comment>
<evidence type="ECO:0000256" key="12">
    <source>
        <dbReference type="RuleBase" id="RU365012"/>
    </source>
</evidence>
<keyword evidence="9 12" id="KW-0131">Cell cycle</keyword>
<keyword evidence="2 12" id="KW-0235">DNA replication</keyword>
<keyword evidence="3 11" id="KW-0547">Nucleotide-binding</keyword>
<dbReference type="PANTHER" id="PTHR11630">
    <property type="entry name" value="DNA REPLICATION LICENSING FACTOR MCM FAMILY MEMBER"/>
    <property type="match status" value="1"/>
</dbReference>
<dbReference type="GO" id="GO:0005656">
    <property type="term" value="C:nuclear pre-replicative complex"/>
    <property type="evidence" value="ECO:0007669"/>
    <property type="project" value="UniProtKB-ARBA"/>
</dbReference>
<evidence type="ECO:0000256" key="6">
    <source>
        <dbReference type="ARBA" id="ARBA00022840"/>
    </source>
</evidence>
<dbReference type="STRING" id="1314777.A0A164P414"/>
<dbReference type="EMBL" id="KV419437">
    <property type="protein sequence ID" value="KZS88338.1"/>
    <property type="molecule type" value="Genomic_DNA"/>
</dbReference>
<dbReference type="Gene3D" id="2.20.28.10">
    <property type="match status" value="1"/>
</dbReference>